<gene>
    <name evidence="1" type="ORF">OJ1294_G12.10</name>
    <name evidence="2" type="ORF">P0427E01.48</name>
</gene>
<sequence>MMSRRDAQSALQGSEGVVRVHRCMEWHEIRWNEDGINKFCPPTITGRHSSTGLHIVGVQVNLGPADRVPYLYYEAAKTTVAEAEQTTSLMAIHALAAERQDVNYPQVQHLRHQVACLRGRGGG</sequence>
<dbReference type="AlphaFoldDB" id="Q5Z6C7"/>
<reference evidence="1" key="1">
    <citation type="submission" date="2001-07" db="EMBL/GenBank/DDBJ databases">
        <title>Oryza sativa nipponbare(GA3) genomic DNA, chromosome 6, BAC clone:OJ1294_G12.</title>
        <authorList>
            <person name="Sasaki T."/>
            <person name="Matsumoto T."/>
            <person name="Yamamoto K."/>
        </authorList>
    </citation>
    <scope>NUCLEOTIDE SEQUENCE</scope>
</reference>
<organism evidence="2 3">
    <name type="scientific">Oryza sativa subsp. japonica</name>
    <name type="common">Rice</name>
    <dbReference type="NCBI Taxonomy" id="39947"/>
    <lineage>
        <taxon>Eukaryota</taxon>
        <taxon>Viridiplantae</taxon>
        <taxon>Streptophyta</taxon>
        <taxon>Embryophyta</taxon>
        <taxon>Tracheophyta</taxon>
        <taxon>Spermatophyta</taxon>
        <taxon>Magnoliopsida</taxon>
        <taxon>Liliopsida</taxon>
        <taxon>Poales</taxon>
        <taxon>Poaceae</taxon>
        <taxon>BOP clade</taxon>
        <taxon>Oryzoideae</taxon>
        <taxon>Oryzeae</taxon>
        <taxon>Oryzinae</taxon>
        <taxon>Oryza</taxon>
        <taxon>Oryza sativa</taxon>
    </lineage>
</organism>
<reference evidence="3" key="4">
    <citation type="journal article" date="2008" name="Nucleic Acids Res.">
        <title>The rice annotation project database (RAP-DB): 2008 update.</title>
        <authorList>
            <consortium name="The rice annotation project (RAP)"/>
        </authorList>
    </citation>
    <scope>GENOME REANNOTATION</scope>
    <source>
        <strain evidence="3">cv. Nipponbare</strain>
    </source>
</reference>
<reference evidence="3" key="3">
    <citation type="journal article" date="2005" name="Nature">
        <title>The map-based sequence of the rice genome.</title>
        <authorList>
            <consortium name="International rice genome sequencing project (IRGSP)"/>
            <person name="Matsumoto T."/>
            <person name="Wu J."/>
            <person name="Kanamori H."/>
            <person name="Katayose Y."/>
            <person name="Fujisawa M."/>
            <person name="Namiki N."/>
            <person name="Mizuno H."/>
            <person name="Yamamoto K."/>
            <person name="Antonio B.A."/>
            <person name="Baba T."/>
            <person name="Sakata K."/>
            <person name="Nagamura Y."/>
            <person name="Aoki H."/>
            <person name="Arikawa K."/>
            <person name="Arita K."/>
            <person name="Bito T."/>
            <person name="Chiden Y."/>
            <person name="Fujitsuka N."/>
            <person name="Fukunaka R."/>
            <person name="Hamada M."/>
            <person name="Harada C."/>
            <person name="Hayashi A."/>
            <person name="Hijishita S."/>
            <person name="Honda M."/>
            <person name="Hosokawa S."/>
            <person name="Ichikawa Y."/>
            <person name="Idonuma A."/>
            <person name="Iijima M."/>
            <person name="Ikeda M."/>
            <person name="Ikeno M."/>
            <person name="Ito K."/>
            <person name="Ito S."/>
            <person name="Ito T."/>
            <person name="Ito Y."/>
            <person name="Ito Y."/>
            <person name="Iwabuchi A."/>
            <person name="Kamiya K."/>
            <person name="Karasawa W."/>
            <person name="Kurita K."/>
            <person name="Katagiri S."/>
            <person name="Kikuta A."/>
            <person name="Kobayashi H."/>
            <person name="Kobayashi N."/>
            <person name="Machita K."/>
            <person name="Maehara T."/>
            <person name="Masukawa M."/>
            <person name="Mizubayashi T."/>
            <person name="Mukai Y."/>
            <person name="Nagasaki H."/>
            <person name="Nagata Y."/>
            <person name="Naito S."/>
            <person name="Nakashima M."/>
            <person name="Nakama Y."/>
            <person name="Nakamichi Y."/>
            <person name="Nakamura M."/>
            <person name="Meguro A."/>
            <person name="Negishi M."/>
            <person name="Ohta I."/>
            <person name="Ohta T."/>
            <person name="Okamoto M."/>
            <person name="Ono N."/>
            <person name="Saji S."/>
            <person name="Sakaguchi M."/>
            <person name="Sakai K."/>
            <person name="Shibata M."/>
            <person name="Shimokawa T."/>
            <person name="Song J."/>
            <person name="Takazaki Y."/>
            <person name="Terasawa K."/>
            <person name="Tsugane M."/>
            <person name="Tsuji K."/>
            <person name="Ueda S."/>
            <person name="Waki K."/>
            <person name="Yamagata H."/>
            <person name="Yamamoto M."/>
            <person name="Yamamoto S."/>
            <person name="Yamane H."/>
            <person name="Yoshiki S."/>
            <person name="Yoshihara R."/>
            <person name="Yukawa K."/>
            <person name="Zhong H."/>
            <person name="Yano M."/>
            <person name="Yuan Q."/>
            <person name="Ouyang S."/>
            <person name="Liu J."/>
            <person name="Jones K.M."/>
            <person name="Gansberger K."/>
            <person name="Moffat K."/>
            <person name="Hill J."/>
            <person name="Bera J."/>
            <person name="Fadrosh D."/>
            <person name="Jin S."/>
            <person name="Johri S."/>
            <person name="Kim M."/>
            <person name="Overton L."/>
            <person name="Reardon M."/>
            <person name="Tsitrin T."/>
            <person name="Vuong H."/>
            <person name="Weaver B."/>
            <person name="Ciecko A."/>
            <person name="Tallon L."/>
            <person name="Jackson J."/>
            <person name="Pai G."/>
            <person name="Aken S.V."/>
            <person name="Utterback T."/>
            <person name="Reidmuller S."/>
            <person name="Feldblyum T."/>
            <person name="Hsiao J."/>
            <person name="Zismann V."/>
            <person name="Iobst S."/>
            <person name="de Vazeille A.R."/>
            <person name="Buell C.R."/>
            <person name="Ying K."/>
            <person name="Li Y."/>
            <person name="Lu T."/>
            <person name="Huang Y."/>
            <person name="Zhao Q."/>
            <person name="Feng Q."/>
            <person name="Zhang L."/>
            <person name="Zhu J."/>
            <person name="Weng Q."/>
            <person name="Mu J."/>
            <person name="Lu Y."/>
            <person name="Fan D."/>
            <person name="Liu Y."/>
            <person name="Guan J."/>
            <person name="Zhang Y."/>
            <person name="Yu S."/>
            <person name="Liu X."/>
            <person name="Zhang Y."/>
            <person name="Hong G."/>
            <person name="Han B."/>
            <person name="Choisne N."/>
            <person name="Demange N."/>
            <person name="Orjeda G."/>
            <person name="Samain S."/>
            <person name="Cattolico L."/>
            <person name="Pelletier E."/>
            <person name="Couloux A."/>
            <person name="Segurens B."/>
            <person name="Wincker P."/>
            <person name="D'Hont A."/>
            <person name="Scarpelli C."/>
            <person name="Weissenbach J."/>
            <person name="Salanoubat M."/>
            <person name="Quetier F."/>
            <person name="Yu Y."/>
            <person name="Kim H.R."/>
            <person name="Rambo T."/>
            <person name="Currie J."/>
            <person name="Collura K."/>
            <person name="Luo M."/>
            <person name="Yang T."/>
            <person name="Ammiraju J.S.S."/>
            <person name="Engler F."/>
            <person name="Soderlund C."/>
            <person name="Wing R.A."/>
            <person name="Palmer L.E."/>
            <person name="de la Bastide M."/>
            <person name="Spiegel L."/>
            <person name="Nascimento L."/>
            <person name="Zutavern T."/>
            <person name="O'Shaughnessy A."/>
            <person name="Dike S."/>
            <person name="Dedhia N."/>
            <person name="Preston R."/>
            <person name="Balija V."/>
            <person name="McCombie W.R."/>
            <person name="Chow T."/>
            <person name="Chen H."/>
            <person name="Chung M."/>
            <person name="Chen C."/>
            <person name="Shaw J."/>
            <person name="Wu H."/>
            <person name="Hsiao K."/>
            <person name="Chao Y."/>
            <person name="Chu M."/>
            <person name="Cheng C."/>
            <person name="Hour A."/>
            <person name="Lee P."/>
            <person name="Lin S."/>
            <person name="Lin Y."/>
            <person name="Liou J."/>
            <person name="Liu S."/>
            <person name="Hsing Y."/>
            <person name="Raghuvanshi S."/>
            <person name="Mohanty A."/>
            <person name="Bharti A.K."/>
            <person name="Gaur A."/>
            <person name="Gupta V."/>
            <person name="Kumar D."/>
            <person name="Ravi V."/>
            <person name="Vij S."/>
            <person name="Kapur A."/>
            <person name="Khurana P."/>
            <person name="Khurana P."/>
            <person name="Khurana J.P."/>
            <person name="Tyagi A.K."/>
            <person name="Gaikwad K."/>
            <person name="Singh A."/>
            <person name="Dalal V."/>
            <person name="Srivastava S."/>
            <person name="Dixit A."/>
            <person name="Pal A.K."/>
            <person name="Ghazi I.A."/>
            <person name="Yadav M."/>
            <person name="Pandit A."/>
            <person name="Bhargava A."/>
            <person name="Sureshbabu K."/>
            <person name="Batra K."/>
            <person name="Sharma T.R."/>
            <person name="Mohapatra T."/>
            <person name="Singh N.K."/>
            <person name="Messing J."/>
            <person name="Nelson A.B."/>
            <person name="Fuks G."/>
            <person name="Kavchok S."/>
            <person name="Keizer G."/>
            <person name="Linton E."/>
            <person name="Llaca V."/>
            <person name="Song R."/>
            <person name="Tanyolac B."/>
            <person name="Young S."/>
            <person name="Ho-Il K."/>
            <person name="Hahn J.H."/>
            <person name="Sangsakoo G."/>
            <person name="Vanavichit A."/>
            <person name="de Mattos Luiz.A.T."/>
            <person name="Zimmer P.D."/>
            <person name="Malone G."/>
            <person name="Dellagostin O."/>
            <person name="de Oliveira A.C."/>
            <person name="Bevan M."/>
            <person name="Bancroft I."/>
            <person name="Minx P."/>
            <person name="Cordum H."/>
            <person name="Wilson R."/>
            <person name="Cheng Z."/>
            <person name="Jin W."/>
            <person name="Jiang J."/>
            <person name="Leong S.A."/>
            <person name="Iwama H."/>
            <person name="Gojobori T."/>
            <person name="Itoh T."/>
            <person name="Niimura Y."/>
            <person name="Fujii Y."/>
            <person name="Habara T."/>
            <person name="Sakai H."/>
            <person name="Sato Y."/>
            <person name="Wilson G."/>
            <person name="Kumar K."/>
            <person name="McCouch S."/>
            <person name="Juretic N."/>
            <person name="Hoen D."/>
            <person name="Wright S."/>
            <person name="Bruskiewich R."/>
            <person name="Bureau T."/>
            <person name="Miyao A."/>
            <person name="Hirochika H."/>
            <person name="Nishikawa T."/>
            <person name="Kadowaki K."/>
            <person name="Sugiura M."/>
            <person name="Burr B."/>
            <person name="Sasaki T."/>
        </authorList>
    </citation>
    <scope>NUCLEOTIDE SEQUENCE [LARGE SCALE GENOMIC DNA]</scope>
    <source>
        <strain evidence="3">cv. Nipponbare</strain>
    </source>
</reference>
<accession>Q5Z6C7</accession>
<evidence type="ECO:0000313" key="1">
    <source>
        <dbReference type="EMBL" id="BAD61748.1"/>
    </source>
</evidence>
<evidence type="ECO:0000313" key="2">
    <source>
        <dbReference type="EMBL" id="BAD61925.1"/>
    </source>
</evidence>
<evidence type="ECO:0000313" key="3">
    <source>
        <dbReference type="Proteomes" id="UP000000763"/>
    </source>
</evidence>
<dbReference type="EMBL" id="AP005449">
    <property type="protein sequence ID" value="BAD61925.1"/>
    <property type="molecule type" value="Genomic_DNA"/>
</dbReference>
<name>Q5Z6C7_ORYSJ</name>
<dbReference type="EMBL" id="AP003952">
    <property type="protein sequence ID" value="BAD61748.1"/>
    <property type="molecule type" value="Genomic_DNA"/>
</dbReference>
<proteinExistence type="predicted"/>
<protein>
    <submittedName>
        <fullName evidence="2">Uncharacterized protein</fullName>
    </submittedName>
</protein>
<dbReference type="Proteomes" id="UP000000763">
    <property type="component" value="Chromosome 6"/>
</dbReference>
<reference evidence="2" key="2">
    <citation type="submission" date="2002-06" db="EMBL/GenBank/DDBJ databases">
        <title>Oryza sativa nipponbare(GA3) genomic DNA, chromosome 6, PAC clone:P0427E01.</title>
        <authorList>
            <person name="Sasaki T."/>
            <person name="Matsumoto T."/>
            <person name="Katayose Y."/>
        </authorList>
    </citation>
    <scope>NUCLEOTIDE SEQUENCE</scope>
</reference>